<dbReference type="PROSITE" id="PS50110">
    <property type="entry name" value="RESPONSE_REGULATORY"/>
    <property type="match status" value="1"/>
</dbReference>
<dbReference type="PROSITE" id="PS50113">
    <property type="entry name" value="PAC"/>
    <property type="match status" value="1"/>
</dbReference>
<dbReference type="InterPro" id="IPR011006">
    <property type="entry name" value="CheY-like_superfamily"/>
</dbReference>
<feature type="modified residue" description="4-aspartylphosphate" evidence="11">
    <location>
        <position position="584"/>
    </location>
</feature>
<dbReference type="FunFam" id="3.30.565.10:FF:000010">
    <property type="entry name" value="Sensor histidine kinase RcsC"/>
    <property type="match status" value="1"/>
</dbReference>
<organism evidence="16 17">
    <name type="scientific">Leptospira idonii</name>
    <dbReference type="NCBI Taxonomy" id="1193500"/>
    <lineage>
        <taxon>Bacteria</taxon>
        <taxon>Pseudomonadati</taxon>
        <taxon>Spirochaetota</taxon>
        <taxon>Spirochaetia</taxon>
        <taxon>Leptospirales</taxon>
        <taxon>Leptospiraceae</taxon>
        <taxon>Leptospira</taxon>
    </lineage>
</organism>
<evidence type="ECO:0000256" key="11">
    <source>
        <dbReference type="PROSITE-ProRule" id="PRU00169"/>
    </source>
</evidence>
<keyword evidence="3 11" id="KW-0597">Phosphoprotein</keyword>
<dbReference type="SMART" id="SM00448">
    <property type="entry name" value="REC"/>
    <property type="match status" value="1"/>
</dbReference>
<dbReference type="InterPro" id="IPR005467">
    <property type="entry name" value="His_kinase_dom"/>
</dbReference>
<keyword evidence="5" id="KW-0547">Nucleotide-binding</keyword>
<keyword evidence="6" id="KW-0418">Kinase</keyword>
<comment type="subunit">
    <text evidence="9">At low DSF concentrations, interacts with RpfF.</text>
</comment>
<accession>A0A4R9LXA1</accession>
<dbReference type="Gene3D" id="3.30.450.20">
    <property type="entry name" value="PAS domain"/>
    <property type="match status" value="1"/>
</dbReference>
<dbReference type="Gene3D" id="3.40.50.2300">
    <property type="match status" value="1"/>
</dbReference>
<dbReference type="InterPro" id="IPR036097">
    <property type="entry name" value="HisK_dim/P_sf"/>
</dbReference>
<dbReference type="InterPro" id="IPR004358">
    <property type="entry name" value="Sig_transdc_His_kin-like_C"/>
</dbReference>
<evidence type="ECO:0000259" key="12">
    <source>
        <dbReference type="PROSITE" id="PS50109"/>
    </source>
</evidence>
<evidence type="ECO:0000259" key="15">
    <source>
        <dbReference type="PROSITE" id="PS50113"/>
    </source>
</evidence>
<dbReference type="SUPFAM" id="SSF55785">
    <property type="entry name" value="PYP-like sensor domain (PAS domain)"/>
    <property type="match status" value="1"/>
</dbReference>
<dbReference type="PROSITE" id="PS50109">
    <property type="entry name" value="HIS_KIN"/>
    <property type="match status" value="1"/>
</dbReference>
<feature type="domain" description="PAS" evidence="14">
    <location>
        <begin position="118"/>
        <end position="192"/>
    </location>
</feature>
<evidence type="ECO:0000259" key="13">
    <source>
        <dbReference type="PROSITE" id="PS50110"/>
    </source>
</evidence>
<comment type="caution">
    <text evidence="16">The sequence shown here is derived from an EMBL/GenBank/DDBJ whole genome shotgun (WGS) entry which is preliminary data.</text>
</comment>
<dbReference type="InterPro" id="IPR003661">
    <property type="entry name" value="HisK_dim/P_dom"/>
</dbReference>
<comment type="catalytic activity">
    <reaction evidence="1">
        <text>ATP + protein L-histidine = ADP + protein N-phospho-L-histidine.</text>
        <dbReference type="EC" id="2.7.13.3"/>
    </reaction>
</comment>
<dbReference type="SUPFAM" id="SSF55874">
    <property type="entry name" value="ATPase domain of HSP90 chaperone/DNA topoisomerase II/histidine kinase"/>
    <property type="match status" value="1"/>
</dbReference>
<evidence type="ECO:0000256" key="3">
    <source>
        <dbReference type="ARBA" id="ARBA00022553"/>
    </source>
</evidence>
<dbReference type="SMART" id="SM00387">
    <property type="entry name" value="HATPase_c"/>
    <property type="match status" value="1"/>
</dbReference>
<evidence type="ECO:0000313" key="16">
    <source>
        <dbReference type="EMBL" id="TGN18934.1"/>
    </source>
</evidence>
<keyword evidence="4" id="KW-0808">Transferase</keyword>
<dbReference type="InterPro" id="IPR001789">
    <property type="entry name" value="Sig_transdc_resp-reg_receiver"/>
</dbReference>
<sequence>MDAQILTNILNSLDALVYVSDLASGKILFVNDYGRNIWGNISADDEVSKETDEPVSSFFTWSSSILDTNESEDARPLSYERQFGREGEFYECRDTIIPWRSGKARLTCAFNIHTRRERENLYRTVFQAVSDSIFILKVEEDSVFRFLGCNPSFQDGINKSESEIFGRTISEIFETKQAESIQRSCRSCLEVKNNITFEFFADDRNQKQTWSIQLIPILDEFGEIPLLIGVASNITDRIHAEQEILKSREELREANQRLLIAIDHSNKMADTAKSANEAKSEFLANMSHEIRTPMNGIIGMSHLLLDTDLNPDQRKYADLVKTSAESLLQLINDILDFSKIEAKKMVLELTEFHLGKLLENVLLLFQPKTKEKGIYLSYEPDPAMPIFYMGDPTRLRQILINLVGNAVKFTEKGGVRLAVNKINEADKFHTIKFSVFDTGIGIPESKLSHLFDPFLQVEASTSRKFGGTGLGLAIAKQLSELMGGDIGVQSILGQGSVFWFTTKFELRGTPDSKESDFPAFGRIEKRKIRTFNGKRILVAEDNSTNQIVISGILRKFGVTAKIVNHGKEAVSALEIAEYDLVLMDCQMPEMDGFEATGVIRSESSNVLNKKIPIIALTAYAMKGDREKCLDAGMDGYLAKPIDPEALEEVLSHWLG</sequence>
<dbReference type="RefSeq" id="WP_135760618.1">
    <property type="nucleotide sequence ID" value="NZ_RQHW01000042.1"/>
</dbReference>
<dbReference type="SUPFAM" id="SSF52172">
    <property type="entry name" value="CheY-like"/>
    <property type="match status" value="1"/>
</dbReference>
<dbReference type="Gene3D" id="1.10.287.130">
    <property type="match status" value="1"/>
</dbReference>
<keyword evidence="17" id="KW-1185">Reference proteome</keyword>
<dbReference type="Pfam" id="PF00512">
    <property type="entry name" value="HisKA"/>
    <property type="match status" value="1"/>
</dbReference>
<dbReference type="InterPro" id="IPR013656">
    <property type="entry name" value="PAS_4"/>
</dbReference>
<dbReference type="InterPro" id="IPR003594">
    <property type="entry name" value="HATPase_dom"/>
</dbReference>
<evidence type="ECO:0000256" key="5">
    <source>
        <dbReference type="ARBA" id="ARBA00022741"/>
    </source>
</evidence>
<dbReference type="SUPFAM" id="SSF47384">
    <property type="entry name" value="Homodimeric domain of signal transducing histidine kinase"/>
    <property type="match status" value="1"/>
</dbReference>
<keyword evidence="8" id="KW-0902">Two-component regulatory system</keyword>
<dbReference type="AlphaFoldDB" id="A0A4R9LXA1"/>
<evidence type="ECO:0000256" key="4">
    <source>
        <dbReference type="ARBA" id="ARBA00022679"/>
    </source>
</evidence>
<dbReference type="CDD" id="cd00082">
    <property type="entry name" value="HisKA"/>
    <property type="match status" value="1"/>
</dbReference>
<evidence type="ECO:0000256" key="7">
    <source>
        <dbReference type="ARBA" id="ARBA00022840"/>
    </source>
</evidence>
<dbReference type="InterPro" id="IPR000700">
    <property type="entry name" value="PAS-assoc_C"/>
</dbReference>
<evidence type="ECO:0000256" key="2">
    <source>
        <dbReference type="ARBA" id="ARBA00012438"/>
    </source>
</evidence>
<dbReference type="InterPro" id="IPR000014">
    <property type="entry name" value="PAS"/>
</dbReference>
<dbReference type="GO" id="GO:0000155">
    <property type="term" value="F:phosphorelay sensor kinase activity"/>
    <property type="evidence" value="ECO:0007669"/>
    <property type="project" value="InterPro"/>
</dbReference>
<feature type="domain" description="Histidine kinase" evidence="12">
    <location>
        <begin position="285"/>
        <end position="506"/>
    </location>
</feature>
<name>A0A4R9LXA1_9LEPT</name>
<dbReference type="InterPro" id="IPR035965">
    <property type="entry name" value="PAS-like_dom_sf"/>
</dbReference>
<dbReference type="PANTHER" id="PTHR45339">
    <property type="entry name" value="HYBRID SIGNAL TRANSDUCTION HISTIDINE KINASE J"/>
    <property type="match status" value="1"/>
</dbReference>
<dbReference type="CDD" id="cd16922">
    <property type="entry name" value="HATPase_EvgS-ArcB-TorS-like"/>
    <property type="match status" value="1"/>
</dbReference>
<dbReference type="Proteomes" id="UP000298058">
    <property type="component" value="Unassembled WGS sequence"/>
</dbReference>
<dbReference type="PANTHER" id="PTHR45339:SF1">
    <property type="entry name" value="HYBRID SIGNAL TRANSDUCTION HISTIDINE KINASE J"/>
    <property type="match status" value="1"/>
</dbReference>
<feature type="domain" description="PAC" evidence="15">
    <location>
        <begin position="193"/>
        <end position="246"/>
    </location>
</feature>
<gene>
    <name evidence="16" type="ORF">EHS15_10975</name>
</gene>
<evidence type="ECO:0000313" key="17">
    <source>
        <dbReference type="Proteomes" id="UP000298058"/>
    </source>
</evidence>
<feature type="domain" description="Response regulatory" evidence="13">
    <location>
        <begin position="535"/>
        <end position="654"/>
    </location>
</feature>
<dbReference type="CDD" id="cd17546">
    <property type="entry name" value="REC_hyHK_CKI1_RcsC-like"/>
    <property type="match status" value="1"/>
</dbReference>
<dbReference type="PROSITE" id="PS50112">
    <property type="entry name" value="PAS"/>
    <property type="match status" value="1"/>
</dbReference>
<dbReference type="GO" id="GO:0005524">
    <property type="term" value="F:ATP binding"/>
    <property type="evidence" value="ECO:0007669"/>
    <property type="project" value="UniProtKB-KW"/>
</dbReference>
<reference evidence="16" key="1">
    <citation type="journal article" date="2019" name="PLoS Negl. Trop. Dis.">
        <title>Revisiting the worldwide diversity of Leptospira species in the environment.</title>
        <authorList>
            <person name="Vincent A.T."/>
            <person name="Schiettekatte O."/>
            <person name="Bourhy P."/>
            <person name="Veyrier F.J."/>
            <person name="Picardeau M."/>
        </authorList>
    </citation>
    <scope>NUCLEOTIDE SEQUENCE [LARGE SCALE GENOMIC DNA]</scope>
    <source>
        <strain evidence="16">201300427</strain>
    </source>
</reference>
<dbReference type="OrthoDB" id="6192248at2"/>
<dbReference type="InterPro" id="IPR036890">
    <property type="entry name" value="HATPase_C_sf"/>
</dbReference>
<evidence type="ECO:0000256" key="1">
    <source>
        <dbReference type="ARBA" id="ARBA00000085"/>
    </source>
</evidence>
<dbReference type="Pfam" id="PF02518">
    <property type="entry name" value="HATPase_c"/>
    <property type="match status" value="1"/>
</dbReference>
<dbReference type="Pfam" id="PF00072">
    <property type="entry name" value="Response_reg"/>
    <property type="match status" value="1"/>
</dbReference>
<keyword evidence="7" id="KW-0067">ATP-binding</keyword>
<protein>
    <recommendedName>
        <fullName evidence="10">Sensory/regulatory protein RpfC</fullName>
        <ecNumber evidence="2">2.7.13.3</ecNumber>
    </recommendedName>
</protein>
<dbReference type="EC" id="2.7.13.3" evidence="2"/>
<dbReference type="SMART" id="SM00388">
    <property type="entry name" value="HisKA"/>
    <property type="match status" value="1"/>
</dbReference>
<evidence type="ECO:0000256" key="8">
    <source>
        <dbReference type="ARBA" id="ARBA00023012"/>
    </source>
</evidence>
<dbReference type="Pfam" id="PF08448">
    <property type="entry name" value="PAS_4"/>
    <property type="match status" value="1"/>
</dbReference>
<evidence type="ECO:0000256" key="10">
    <source>
        <dbReference type="ARBA" id="ARBA00068150"/>
    </source>
</evidence>
<dbReference type="Gene3D" id="3.30.565.10">
    <property type="entry name" value="Histidine kinase-like ATPase, C-terminal domain"/>
    <property type="match status" value="1"/>
</dbReference>
<dbReference type="FunFam" id="1.10.287.130:FF:000002">
    <property type="entry name" value="Two-component osmosensing histidine kinase"/>
    <property type="match status" value="1"/>
</dbReference>
<proteinExistence type="predicted"/>
<dbReference type="PRINTS" id="PR00344">
    <property type="entry name" value="BCTRLSENSOR"/>
</dbReference>
<dbReference type="NCBIfam" id="TIGR00229">
    <property type="entry name" value="sensory_box"/>
    <property type="match status" value="1"/>
</dbReference>
<dbReference type="EMBL" id="RQHW01000042">
    <property type="protein sequence ID" value="TGN18934.1"/>
    <property type="molecule type" value="Genomic_DNA"/>
</dbReference>
<evidence type="ECO:0000256" key="6">
    <source>
        <dbReference type="ARBA" id="ARBA00022777"/>
    </source>
</evidence>
<evidence type="ECO:0000256" key="9">
    <source>
        <dbReference type="ARBA" id="ARBA00064003"/>
    </source>
</evidence>
<evidence type="ECO:0000259" key="14">
    <source>
        <dbReference type="PROSITE" id="PS50112"/>
    </source>
</evidence>
<dbReference type="SMART" id="SM00091">
    <property type="entry name" value="PAS"/>
    <property type="match status" value="2"/>
</dbReference>